<evidence type="ECO:0000313" key="1">
    <source>
        <dbReference type="EMBL" id="KAL0936736.1"/>
    </source>
</evidence>
<name>A0ACC3YXQ0_COLTU</name>
<dbReference type="Proteomes" id="UP000805649">
    <property type="component" value="Unassembled WGS sequence"/>
</dbReference>
<dbReference type="EMBL" id="VUJX02000005">
    <property type="protein sequence ID" value="KAL0936736.1"/>
    <property type="molecule type" value="Genomic_DNA"/>
</dbReference>
<reference evidence="1 2" key="1">
    <citation type="journal article" date="2020" name="Phytopathology">
        <title>Genome Sequence Resources of Colletotrichum truncatum, C. plurivorum, C. musicola, and C. sojae: Four Species Pathogenic to Soybean (Glycine max).</title>
        <authorList>
            <person name="Rogerio F."/>
            <person name="Boufleur T.R."/>
            <person name="Ciampi-Guillardi M."/>
            <person name="Sukno S.A."/>
            <person name="Thon M.R."/>
            <person name="Massola Junior N.S."/>
            <person name="Baroncelli R."/>
        </authorList>
    </citation>
    <scope>NUCLEOTIDE SEQUENCE [LARGE SCALE GENOMIC DNA]</scope>
    <source>
        <strain evidence="1 2">CMES1059</strain>
    </source>
</reference>
<sequence>MASRANSKMIRKTTEQLNGRLQVQQLEPAGSSAPRITSRQATEFENEEDLDKEPEYQHDPLTKQQILSLTSNWTFGEGEDSPYDSDEPRDVARQRAQTEIAYGLTPSVDDTSSKEEPEKDNTPERIAHKQVNQHNDKQFIELYGVLNMGPRTYYTPQLRIEDHPYLRITDPSHRYLFWAQCFFDHCETHMGEKYEHHFQPRKYDNTPLRNVYTAHTLTGWELRKFDGNIATFTPSRQYPMRCTHDKNMKWEECRTDECLIHATQKAKAYRLLQEGSSPPRLRFQENRLTKARREGKHITYPRQLKQSKN</sequence>
<accession>A0ACC3YXQ0</accession>
<evidence type="ECO:0000313" key="2">
    <source>
        <dbReference type="Proteomes" id="UP000805649"/>
    </source>
</evidence>
<proteinExistence type="predicted"/>
<organism evidence="1 2">
    <name type="scientific">Colletotrichum truncatum</name>
    <name type="common">Anthracnose fungus</name>
    <name type="synonym">Colletotrichum capsici</name>
    <dbReference type="NCBI Taxonomy" id="5467"/>
    <lineage>
        <taxon>Eukaryota</taxon>
        <taxon>Fungi</taxon>
        <taxon>Dikarya</taxon>
        <taxon>Ascomycota</taxon>
        <taxon>Pezizomycotina</taxon>
        <taxon>Sordariomycetes</taxon>
        <taxon>Hypocreomycetidae</taxon>
        <taxon>Glomerellales</taxon>
        <taxon>Glomerellaceae</taxon>
        <taxon>Colletotrichum</taxon>
        <taxon>Colletotrichum truncatum species complex</taxon>
    </lineage>
</organism>
<protein>
    <submittedName>
        <fullName evidence="1">Uncharacterized protein</fullName>
    </submittedName>
</protein>
<keyword evidence="2" id="KW-1185">Reference proteome</keyword>
<comment type="caution">
    <text evidence="1">The sequence shown here is derived from an EMBL/GenBank/DDBJ whole genome shotgun (WGS) entry which is preliminary data.</text>
</comment>
<gene>
    <name evidence="1" type="ORF">CTRU02_208951</name>
</gene>